<dbReference type="OrthoDB" id="6108429at2759"/>
<name>A0A8B8B400_CRAVI</name>
<keyword evidence="1" id="KW-0472">Membrane</keyword>
<evidence type="ECO:0000313" key="2">
    <source>
        <dbReference type="Proteomes" id="UP000694844"/>
    </source>
</evidence>
<accession>A0A8B8B400</accession>
<dbReference type="GeneID" id="111107294"/>
<sequence length="234" mass="26520">MTYASSKVLENIVNGKMNLGRSVIGRLDCLSICAIISIYLYSMVYVVDAMETVTYEFGSNCTSRSSDAYYRGYVNETRQFMVSYRGRTLKYYCSSISFHGSGTGENRRDKYKVCVTLKEFTDPDCALRLNFTNNLFGPILQTFDCVNSSDTKFCSGDDSNLYFELEVLDGKTPYLTRFRMLVTAEKVYKYEESNDAMVYGIAGAVGGTAAIVLIGGIAELVKRRFKKQRNRRHY</sequence>
<protein>
    <submittedName>
        <fullName evidence="3">Uncharacterized protein LOC111107294 isoform X1</fullName>
    </submittedName>
</protein>
<proteinExistence type="predicted"/>
<gene>
    <name evidence="3" type="primary">LOC111107294</name>
</gene>
<feature type="transmembrane region" description="Helical" evidence="1">
    <location>
        <begin position="27"/>
        <end position="47"/>
    </location>
</feature>
<organism evidence="2 3">
    <name type="scientific">Crassostrea virginica</name>
    <name type="common">Eastern oyster</name>
    <dbReference type="NCBI Taxonomy" id="6565"/>
    <lineage>
        <taxon>Eukaryota</taxon>
        <taxon>Metazoa</taxon>
        <taxon>Spiralia</taxon>
        <taxon>Lophotrochozoa</taxon>
        <taxon>Mollusca</taxon>
        <taxon>Bivalvia</taxon>
        <taxon>Autobranchia</taxon>
        <taxon>Pteriomorphia</taxon>
        <taxon>Ostreida</taxon>
        <taxon>Ostreoidea</taxon>
        <taxon>Ostreidae</taxon>
        <taxon>Crassostrea</taxon>
    </lineage>
</organism>
<keyword evidence="2" id="KW-1185">Reference proteome</keyword>
<dbReference type="KEGG" id="cvn:111107294"/>
<evidence type="ECO:0000256" key="1">
    <source>
        <dbReference type="SAM" id="Phobius"/>
    </source>
</evidence>
<keyword evidence="1" id="KW-1133">Transmembrane helix</keyword>
<dbReference type="Proteomes" id="UP000694844">
    <property type="component" value="Chromosome 8"/>
</dbReference>
<keyword evidence="1" id="KW-0812">Transmembrane</keyword>
<dbReference type="AlphaFoldDB" id="A0A8B8B400"/>
<dbReference type="RefSeq" id="XP_022298142.1">
    <property type="nucleotide sequence ID" value="XM_022442434.1"/>
</dbReference>
<evidence type="ECO:0000313" key="3">
    <source>
        <dbReference type="RefSeq" id="XP_022298142.1"/>
    </source>
</evidence>
<feature type="transmembrane region" description="Helical" evidence="1">
    <location>
        <begin position="196"/>
        <end position="221"/>
    </location>
</feature>
<reference evidence="3" key="1">
    <citation type="submission" date="2025-08" db="UniProtKB">
        <authorList>
            <consortium name="RefSeq"/>
        </authorList>
    </citation>
    <scope>IDENTIFICATION</scope>
    <source>
        <tissue evidence="3">Whole sample</tissue>
    </source>
</reference>